<dbReference type="AlphaFoldDB" id="A0A397TQ90"/>
<evidence type="ECO:0000313" key="3">
    <source>
        <dbReference type="Proteomes" id="UP000266673"/>
    </source>
</evidence>
<feature type="transmembrane region" description="Helical" evidence="1">
    <location>
        <begin position="23"/>
        <end position="45"/>
    </location>
</feature>
<name>A0A397TQ90_9GLOM</name>
<keyword evidence="1" id="KW-0472">Membrane</keyword>
<keyword evidence="3" id="KW-1185">Reference proteome</keyword>
<comment type="caution">
    <text evidence="2">The sequence shown here is derived from an EMBL/GenBank/DDBJ whole genome shotgun (WGS) entry which is preliminary data.</text>
</comment>
<sequence length="81" mass="9097">MERYMVVNTSISISTVSSNHNEIFIGISIGTGVIILIALIEFLLYKRRRQHLSFIPTPGSQHLSFIPTPGSRIENQIQDKA</sequence>
<protein>
    <submittedName>
        <fullName evidence="2">Uncharacterized protein</fullName>
    </submittedName>
</protein>
<evidence type="ECO:0000313" key="2">
    <source>
        <dbReference type="EMBL" id="RIB00073.1"/>
    </source>
</evidence>
<dbReference type="Proteomes" id="UP000266673">
    <property type="component" value="Unassembled WGS sequence"/>
</dbReference>
<evidence type="ECO:0000256" key="1">
    <source>
        <dbReference type="SAM" id="Phobius"/>
    </source>
</evidence>
<organism evidence="2 3">
    <name type="scientific">Gigaspora rosea</name>
    <dbReference type="NCBI Taxonomy" id="44941"/>
    <lineage>
        <taxon>Eukaryota</taxon>
        <taxon>Fungi</taxon>
        <taxon>Fungi incertae sedis</taxon>
        <taxon>Mucoromycota</taxon>
        <taxon>Glomeromycotina</taxon>
        <taxon>Glomeromycetes</taxon>
        <taxon>Diversisporales</taxon>
        <taxon>Gigasporaceae</taxon>
        <taxon>Gigaspora</taxon>
    </lineage>
</organism>
<proteinExistence type="predicted"/>
<keyword evidence="1" id="KW-1133">Transmembrane helix</keyword>
<dbReference type="EMBL" id="QKWP01005410">
    <property type="protein sequence ID" value="RIB00073.1"/>
    <property type="molecule type" value="Genomic_DNA"/>
</dbReference>
<keyword evidence="1" id="KW-0812">Transmembrane</keyword>
<gene>
    <name evidence="2" type="ORF">C2G38_2235759</name>
</gene>
<reference evidence="2 3" key="1">
    <citation type="submission" date="2018-06" db="EMBL/GenBank/DDBJ databases">
        <title>Comparative genomics reveals the genomic features of Rhizophagus irregularis, R. cerebriforme, R. diaphanum and Gigaspora rosea, and their symbiotic lifestyle signature.</title>
        <authorList>
            <person name="Morin E."/>
            <person name="San Clemente H."/>
            <person name="Chen E.C.H."/>
            <person name="De La Providencia I."/>
            <person name="Hainaut M."/>
            <person name="Kuo A."/>
            <person name="Kohler A."/>
            <person name="Murat C."/>
            <person name="Tang N."/>
            <person name="Roy S."/>
            <person name="Loubradou J."/>
            <person name="Henrissat B."/>
            <person name="Grigoriev I.V."/>
            <person name="Corradi N."/>
            <person name="Roux C."/>
            <person name="Martin F.M."/>
        </authorList>
    </citation>
    <scope>NUCLEOTIDE SEQUENCE [LARGE SCALE GENOMIC DNA]</scope>
    <source>
        <strain evidence="2 3">DAOM 194757</strain>
    </source>
</reference>
<accession>A0A397TQ90</accession>